<reference evidence="11 12" key="1">
    <citation type="submission" date="2015-01" db="EMBL/GenBank/DDBJ databases">
        <title>Evolution of Trichinella species and genotypes.</title>
        <authorList>
            <person name="Korhonen P.K."/>
            <person name="Edoardo P."/>
            <person name="Giuseppe L.R."/>
            <person name="Gasser R.B."/>
        </authorList>
    </citation>
    <scope>NUCLEOTIDE SEQUENCE [LARGE SCALE GENOMIC DNA]</scope>
    <source>
        <strain evidence="11">ISS1980</strain>
    </source>
</reference>
<evidence type="ECO:0000256" key="9">
    <source>
        <dbReference type="ARBA" id="ARBA00023172"/>
    </source>
</evidence>
<protein>
    <submittedName>
        <fullName evidence="11">Retrovirus-related Pol polyprotein from transposon TNT 1-94</fullName>
    </submittedName>
</protein>
<feature type="domain" description="Integrase catalytic" evidence="10">
    <location>
        <begin position="1"/>
        <end position="84"/>
    </location>
</feature>
<evidence type="ECO:0000256" key="1">
    <source>
        <dbReference type="ARBA" id="ARBA00022722"/>
    </source>
</evidence>
<dbReference type="GO" id="GO:0015074">
    <property type="term" value="P:DNA integration"/>
    <property type="evidence" value="ECO:0007669"/>
    <property type="project" value="UniProtKB-KW"/>
</dbReference>
<evidence type="ECO:0000259" key="10">
    <source>
        <dbReference type="PROSITE" id="PS50994"/>
    </source>
</evidence>
<dbReference type="OrthoDB" id="413361at2759"/>
<dbReference type="GO" id="GO:0046872">
    <property type="term" value="F:metal ion binding"/>
    <property type="evidence" value="ECO:0007669"/>
    <property type="project" value="UniProtKB-KW"/>
</dbReference>
<organism evidence="11 12">
    <name type="scientific">Trichinella papuae</name>
    <dbReference type="NCBI Taxonomy" id="268474"/>
    <lineage>
        <taxon>Eukaryota</taxon>
        <taxon>Metazoa</taxon>
        <taxon>Ecdysozoa</taxon>
        <taxon>Nematoda</taxon>
        <taxon>Enoplea</taxon>
        <taxon>Dorylaimia</taxon>
        <taxon>Trichinellida</taxon>
        <taxon>Trichinellidae</taxon>
        <taxon>Trichinella</taxon>
    </lineage>
</organism>
<dbReference type="GO" id="GO:0003964">
    <property type="term" value="F:RNA-directed DNA polymerase activity"/>
    <property type="evidence" value="ECO:0007669"/>
    <property type="project" value="UniProtKB-KW"/>
</dbReference>
<evidence type="ECO:0000256" key="7">
    <source>
        <dbReference type="ARBA" id="ARBA00022918"/>
    </source>
</evidence>
<dbReference type="InterPro" id="IPR001584">
    <property type="entry name" value="Integrase_cat-core"/>
</dbReference>
<dbReference type="GO" id="GO:0003676">
    <property type="term" value="F:nucleic acid binding"/>
    <property type="evidence" value="ECO:0007669"/>
    <property type="project" value="InterPro"/>
</dbReference>
<name>A0A0V1M988_9BILA</name>
<dbReference type="GO" id="GO:0006310">
    <property type="term" value="P:DNA recombination"/>
    <property type="evidence" value="ECO:0007669"/>
    <property type="project" value="UniProtKB-KW"/>
</dbReference>
<dbReference type="STRING" id="268474.A0A0V1M988"/>
<dbReference type="InterPro" id="IPR036397">
    <property type="entry name" value="RNaseH_sf"/>
</dbReference>
<dbReference type="Gene3D" id="3.30.420.10">
    <property type="entry name" value="Ribonuclease H-like superfamily/Ribonuclease H"/>
    <property type="match status" value="1"/>
</dbReference>
<keyword evidence="4" id="KW-0378">Hydrolase</keyword>
<proteinExistence type="predicted"/>
<dbReference type="InterPro" id="IPR012337">
    <property type="entry name" value="RNaseH-like_sf"/>
</dbReference>
<keyword evidence="7" id="KW-0695">RNA-directed DNA polymerase</keyword>
<dbReference type="Proteomes" id="UP000054843">
    <property type="component" value="Unassembled WGS sequence"/>
</dbReference>
<keyword evidence="5" id="KW-0460">Magnesium</keyword>
<evidence type="ECO:0000256" key="6">
    <source>
        <dbReference type="ARBA" id="ARBA00022908"/>
    </source>
</evidence>
<keyword evidence="8" id="KW-0548">Nucleotidyltransferase</keyword>
<evidence type="ECO:0000256" key="3">
    <source>
        <dbReference type="ARBA" id="ARBA00022759"/>
    </source>
</evidence>
<dbReference type="GO" id="GO:0003887">
    <property type="term" value="F:DNA-directed DNA polymerase activity"/>
    <property type="evidence" value="ECO:0007669"/>
    <property type="project" value="UniProtKB-KW"/>
</dbReference>
<keyword evidence="3" id="KW-0255">Endonuclease</keyword>
<accession>A0A0V1M988</accession>
<keyword evidence="9" id="KW-0233">DNA recombination</keyword>
<dbReference type="PANTHER" id="PTHR42648">
    <property type="entry name" value="TRANSPOSASE, PUTATIVE-RELATED"/>
    <property type="match status" value="1"/>
</dbReference>
<dbReference type="InterPro" id="IPR039537">
    <property type="entry name" value="Retrotran_Ty1/copia-like"/>
</dbReference>
<sequence length="112" mass="12547">MFAEFLVRKGIRHEQTIPETPQQNGVAERMNRTLVEKARTMLIDANLSPDLWAEAVGTANYLRNRCPTKALRKVTPGETWSGRKPNLTDLKVFGCLAMVHVPVDDVLLACVD</sequence>
<dbReference type="GO" id="GO:0016787">
    <property type="term" value="F:hydrolase activity"/>
    <property type="evidence" value="ECO:0007669"/>
    <property type="project" value="UniProtKB-KW"/>
</dbReference>
<comment type="caution">
    <text evidence="11">The sequence shown here is derived from an EMBL/GenBank/DDBJ whole genome shotgun (WGS) entry which is preliminary data.</text>
</comment>
<evidence type="ECO:0000313" key="12">
    <source>
        <dbReference type="Proteomes" id="UP000054843"/>
    </source>
</evidence>
<dbReference type="SUPFAM" id="SSF53098">
    <property type="entry name" value="Ribonuclease H-like"/>
    <property type="match status" value="1"/>
</dbReference>
<keyword evidence="8" id="KW-0239">DNA-directed DNA polymerase</keyword>
<keyword evidence="2" id="KW-0479">Metal-binding</keyword>
<keyword evidence="12" id="KW-1185">Reference proteome</keyword>
<evidence type="ECO:0000256" key="5">
    <source>
        <dbReference type="ARBA" id="ARBA00022842"/>
    </source>
</evidence>
<evidence type="ECO:0000256" key="4">
    <source>
        <dbReference type="ARBA" id="ARBA00022801"/>
    </source>
</evidence>
<dbReference type="AlphaFoldDB" id="A0A0V1M988"/>
<keyword evidence="6" id="KW-0229">DNA integration</keyword>
<dbReference type="EMBL" id="JYDO01000171">
    <property type="protein sequence ID" value="KRZ68218.1"/>
    <property type="molecule type" value="Genomic_DNA"/>
</dbReference>
<keyword evidence="1" id="KW-0540">Nuclease</keyword>
<evidence type="ECO:0000256" key="2">
    <source>
        <dbReference type="ARBA" id="ARBA00022723"/>
    </source>
</evidence>
<gene>
    <name evidence="11" type="ORF">T10_4045</name>
</gene>
<evidence type="ECO:0000313" key="11">
    <source>
        <dbReference type="EMBL" id="KRZ68218.1"/>
    </source>
</evidence>
<dbReference type="PANTHER" id="PTHR42648:SF11">
    <property type="entry name" value="TRANSPOSON TY4-P GAG-POL POLYPROTEIN"/>
    <property type="match status" value="1"/>
</dbReference>
<keyword evidence="8" id="KW-0808">Transferase</keyword>
<dbReference type="PROSITE" id="PS50994">
    <property type="entry name" value="INTEGRASE"/>
    <property type="match status" value="1"/>
</dbReference>
<dbReference type="GO" id="GO:0004519">
    <property type="term" value="F:endonuclease activity"/>
    <property type="evidence" value="ECO:0007669"/>
    <property type="project" value="UniProtKB-KW"/>
</dbReference>
<evidence type="ECO:0000256" key="8">
    <source>
        <dbReference type="ARBA" id="ARBA00022932"/>
    </source>
</evidence>